<dbReference type="EMBL" id="JAGGNH010000021">
    <property type="protein sequence ID" value="KAJ0961444.1"/>
    <property type="molecule type" value="Genomic_DNA"/>
</dbReference>
<dbReference type="Proteomes" id="UP001085076">
    <property type="component" value="Unassembled WGS sequence"/>
</dbReference>
<proteinExistence type="predicted"/>
<evidence type="ECO:0000259" key="1">
    <source>
        <dbReference type="Pfam" id="PF05199"/>
    </source>
</evidence>
<sequence length="631" mass="70019">MIFIKHAICKMLNVSLELCFATTQHYPVFSILIKEWELIVYSWRDREQLPCNLDSDRQIPCLENGHFVTSEFNKLPLNTKEDKGFARSMQLKSCRNLSGHKDYGYDSNLEIAEKEYKEAFGSSHQAQMVRWNRGDTDDDKFKGSVMPQQSPSDATFNMLETRQKCNNFHKLSNTGFENVPLEGVRKQNGNLNASTVLASDNSLNRNTSADNYVGLMSGKSDSIVLSCRPDLDMQSGNLKLREIKHKFGENITDVVVHAEISSPSSLSAHTNKTINIPSADNDVCSCEAEESNFILEKQSFAVSEAETTCFPFRGMDIAGGSTDLFASPGRIKPPAECHMDTTADVFTLETDKPHSCLNVDIVESNGHILSSKNKKEILLEVCKYAPAPSGSHSSDATPCVNSACIMNESNMSVIHKVQCTIGGGLIEDANKRVAPRIRIVDKERNSAHAGRDGAGQFPLNIRLASLDSRENPLVRFNYFSSLDDLEACVSGTRKVGEVLAGRSMDEFRVPPGWFGNGLEKRDFRFVGAELPENMEDDASVKEFCGRTVATIWHYHGGCVVGKVVDGDYKVMGVASLRVVDGSTFSVSPGTNPQATLMMMGRHMGRKMNEERRMIERRRNRRRTTTAPPPGP</sequence>
<name>A0A9D5H319_9LILI</name>
<dbReference type="SUPFAM" id="SSF51905">
    <property type="entry name" value="FAD/NAD(P)-binding domain"/>
    <property type="match status" value="1"/>
</dbReference>
<evidence type="ECO:0000313" key="2">
    <source>
        <dbReference type="EMBL" id="KAJ0961444.1"/>
    </source>
</evidence>
<comment type="caution">
    <text evidence="2">The sequence shown here is derived from an EMBL/GenBank/DDBJ whole genome shotgun (WGS) entry which is preliminary data.</text>
</comment>
<dbReference type="SUPFAM" id="SSF54373">
    <property type="entry name" value="FAD-linked reductases, C-terminal domain"/>
    <property type="match status" value="1"/>
</dbReference>
<dbReference type="Gene3D" id="3.30.410.40">
    <property type="match status" value="1"/>
</dbReference>
<evidence type="ECO:0000313" key="3">
    <source>
        <dbReference type="Proteomes" id="UP001085076"/>
    </source>
</evidence>
<accession>A0A9D5H319</accession>
<dbReference type="InterPro" id="IPR051871">
    <property type="entry name" value="GMC_Oxidoreductase-Related"/>
</dbReference>
<organism evidence="2 3">
    <name type="scientific">Dioscorea zingiberensis</name>
    <dbReference type="NCBI Taxonomy" id="325984"/>
    <lineage>
        <taxon>Eukaryota</taxon>
        <taxon>Viridiplantae</taxon>
        <taxon>Streptophyta</taxon>
        <taxon>Embryophyta</taxon>
        <taxon>Tracheophyta</taxon>
        <taxon>Spermatophyta</taxon>
        <taxon>Magnoliopsida</taxon>
        <taxon>Liliopsida</taxon>
        <taxon>Dioscoreales</taxon>
        <taxon>Dioscoreaceae</taxon>
        <taxon>Dioscorea</taxon>
    </lineage>
</organism>
<dbReference type="InterPro" id="IPR036188">
    <property type="entry name" value="FAD/NAD-bd_sf"/>
</dbReference>
<dbReference type="AlphaFoldDB" id="A0A9D5H319"/>
<dbReference type="PANTHER" id="PTHR45968">
    <property type="entry name" value="OSJNBA0019K04.7 PROTEIN"/>
    <property type="match status" value="1"/>
</dbReference>
<feature type="domain" description="Glucose-methanol-choline oxidoreductase C-terminal" evidence="1">
    <location>
        <begin position="461"/>
        <end position="600"/>
    </location>
</feature>
<dbReference type="GO" id="GO:0016614">
    <property type="term" value="F:oxidoreductase activity, acting on CH-OH group of donors"/>
    <property type="evidence" value="ECO:0007669"/>
    <property type="project" value="InterPro"/>
</dbReference>
<dbReference type="PANTHER" id="PTHR45968:SF2">
    <property type="entry name" value="(R)-MANDELONITRILE LYASE-LIKE"/>
    <property type="match status" value="1"/>
</dbReference>
<reference evidence="2 3" key="1">
    <citation type="journal article" date="2022" name="Hortic Res">
        <title>The genome of Dioscorea zingiberensis sheds light on the biosynthesis, origin and evolution of the medicinally important diosgenin saponins.</title>
        <authorList>
            <person name="Li Y."/>
            <person name="Tan C."/>
            <person name="Li Z."/>
            <person name="Guo J."/>
            <person name="Li S."/>
            <person name="Chen X."/>
            <person name="Wang C."/>
            <person name="Dai X."/>
            <person name="Yang H."/>
            <person name="Song W."/>
            <person name="Hou L."/>
            <person name="Xu J."/>
            <person name="Tong Z."/>
            <person name="Xu A."/>
            <person name="Yuan X."/>
            <person name="Wang W."/>
            <person name="Yang Q."/>
            <person name="Chen L."/>
            <person name="Sun Z."/>
            <person name="Wang K."/>
            <person name="Pan B."/>
            <person name="Chen J."/>
            <person name="Bao Y."/>
            <person name="Liu F."/>
            <person name="Qi X."/>
            <person name="Gang D.R."/>
            <person name="Wen J."/>
            <person name="Li J."/>
        </authorList>
    </citation>
    <scope>NUCLEOTIDE SEQUENCE [LARGE SCALE GENOMIC DNA]</scope>
    <source>
        <tissue evidence="2">Leaf</tissue>
    </source>
</reference>
<protein>
    <recommendedName>
        <fullName evidence="1">Glucose-methanol-choline oxidoreductase C-terminal domain-containing protein</fullName>
    </recommendedName>
</protein>
<gene>
    <name evidence="2" type="ORF">J5N97_000193</name>
</gene>
<dbReference type="Gene3D" id="3.50.50.60">
    <property type="entry name" value="FAD/NAD(P)-binding domain"/>
    <property type="match status" value="1"/>
</dbReference>
<dbReference type="OrthoDB" id="269227at2759"/>
<keyword evidence="3" id="KW-1185">Reference proteome</keyword>
<dbReference type="InterPro" id="IPR007867">
    <property type="entry name" value="GMC_OxRtase_C"/>
</dbReference>
<dbReference type="Pfam" id="PF05199">
    <property type="entry name" value="GMC_oxred_C"/>
    <property type="match status" value="1"/>
</dbReference>